<name>A0A4Y5STC5_9RHOB</name>
<evidence type="ECO:0000256" key="1">
    <source>
        <dbReference type="SAM" id="Phobius"/>
    </source>
</evidence>
<keyword evidence="1" id="KW-0472">Membrane</keyword>
<geneLocation type="plasmid" evidence="2 3">
    <name>unnamed2</name>
</geneLocation>
<keyword evidence="2" id="KW-0614">Plasmid</keyword>
<accession>A0A4Y5STC5</accession>
<evidence type="ECO:0000313" key="2">
    <source>
        <dbReference type="EMBL" id="QDA36173.1"/>
    </source>
</evidence>
<dbReference type="Proteomes" id="UP000296374">
    <property type="component" value="Plasmid unnamed2"/>
</dbReference>
<feature type="transmembrane region" description="Helical" evidence="1">
    <location>
        <begin position="7"/>
        <end position="27"/>
    </location>
</feature>
<evidence type="ECO:0000313" key="3">
    <source>
        <dbReference type="Proteomes" id="UP000296374"/>
    </source>
</evidence>
<gene>
    <name evidence="2" type="ORF">E4191_18725</name>
</gene>
<dbReference type="AlphaFoldDB" id="A0A4Y5STC5"/>
<keyword evidence="1" id="KW-0812">Transmembrane</keyword>
<dbReference type="EMBL" id="CP040762">
    <property type="protein sequence ID" value="QDA36173.1"/>
    <property type="molecule type" value="Genomic_DNA"/>
</dbReference>
<reference evidence="3" key="1">
    <citation type="submission" date="2019-05" db="EMBL/GenBank/DDBJ databases">
        <title>Tamlana fucoidanivorans sp. nov., isolated from the surface of algae collected from Fujian province in China.</title>
        <authorList>
            <person name="Li J."/>
        </authorList>
    </citation>
    <scope>NUCLEOTIDE SEQUENCE [LARGE SCALE GENOMIC DNA]</scope>
    <source>
        <strain evidence="3">2251</strain>
        <plasmid evidence="3">unnamed2</plasmid>
    </source>
</reference>
<proteinExistence type="predicted"/>
<organism evidence="2 3">
    <name type="scientific">Paracoccus liaowanqingii</name>
    <dbReference type="NCBI Taxonomy" id="2560053"/>
    <lineage>
        <taxon>Bacteria</taxon>
        <taxon>Pseudomonadati</taxon>
        <taxon>Pseudomonadota</taxon>
        <taxon>Alphaproteobacteria</taxon>
        <taxon>Rhodobacterales</taxon>
        <taxon>Paracoccaceae</taxon>
        <taxon>Paracoccus</taxon>
    </lineage>
</organism>
<feature type="transmembrane region" description="Helical" evidence="1">
    <location>
        <begin position="33"/>
        <end position="50"/>
    </location>
</feature>
<dbReference type="KEGG" id="plia:E4191_18725"/>
<dbReference type="RefSeq" id="WP_139615953.1">
    <property type="nucleotide sequence ID" value="NZ_CP040762.1"/>
</dbReference>
<keyword evidence="1" id="KW-1133">Transmembrane helix</keyword>
<sequence length="61" mass="6626">MIAANLAFALAIAVAVKVLFLFSGFAYWECLTAYAVCGAFSMMAFVWASLTEIPVRADQRS</sequence>
<protein>
    <submittedName>
        <fullName evidence="2">Uncharacterized protein</fullName>
    </submittedName>
</protein>